<reference evidence="7 9" key="2">
    <citation type="journal article" date="2018" name="Plant J.">
        <title>The Physcomitrella patens chromosome-scale assembly reveals moss genome structure and evolution.</title>
        <authorList>
            <person name="Lang D."/>
            <person name="Ullrich K.K."/>
            <person name="Murat F."/>
            <person name="Fuchs J."/>
            <person name="Jenkins J."/>
            <person name="Haas F.B."/>
            <person name="Piednoel M."/>
            <person name="Gundlach H."/>
            <person name="Van Bel M."/>
            <person name="Meyberg R."/>
            <person name="Vives C."/>
            <person name="Morata J."/>
            <person name="Symeonidi A."/>
            <person name="Hiss M."/>
            <person name="Muchero W."/>
            <person name="Kamisugi Y."/>
            <person name="Saleh O."/>
            <person name="Blanc G."/>
            <person name="Decker E.L."/>
            <person name="van Gessel N."/>
            <person name="Grimwood J."/>
            <person name="Hayes R.D."/>
            <person name="Graham S.W."/>
            <person name="Gunter L.E."/>
            <person name="McDaniel S.F."/>
            <person name="Hoernstein S.N.W."/>
            <person name="Larsson A."/>
            <person name="Li F.W."/>
            <person name="Perroud P.F."/>
            <person name="Phillips J."/>
            <person name="Ranjan P."/>
            <person name="Rokshar D.S."/>
            <person name="Rothfels C.J."/>
            <person name="Schneider L."/>
            <person name="Shu S."/>
            <person name="Stevenson D.W."/>
            <person name="Thummler F."/>
            <person name="Tillich M."/>
            <person name="Villarreal Aguilar J.C."/>
            <person name="Widiez T."/>
            <person name="Wong G.K."/>
            <person name="Wymore A."/>
            <person name="Zhang Y."/>
            <person name="Zimmer A.D."/>
            <person name="Quatrano R.S."/>
            <person name="Mayer K.F.X."/>
            <person name="Goodstein D."/>
            <person name="Casacuberta J.M."/>
            <person name="Vandepoele K."/>
            <person name="Reski R."/>
            <person name="Cuming A.C."/>
            <person name="Tuskan G.A."/>
            <person name="Maumus F."/>
            <person name="Salse J."/>
            <person name="Schmutz J."/>
            <person name="Rensing S.A."/>
        </authorList>
    </citation>
    <scope>NUCLEOTIDE SEQUENCE [LARGE SCALE GENOMIC DNA]</scope>
    <source>
        <strain evidence="8 9">cv. Gransden 2004</strain>
    </source>
</reference>
<evidence type="ECO:0000256" key="1">
    <source>
        <dbReference type="ARBA" id="ARBA00004141"/>
    </source>
</evidence>
<name>A0A2K1IXX3_PHYPA</name>
<gene>
    <name evidence="8" type="primary">LOC112272778</name>
    <name evidence="7" type="ORF">PHYPA_023935</name>
</gene>
<dbReference type="Pfam" id="PF03547">
    <property type="entry name" value="Mem_trans"/>
    <property type="match status" value="1"/>
</dbReference>
<dbReference type="GO" id="GO:0009734">
    <property type="term" value="P:auxin-activated signaling pathway"/>
    <property type="evidence" value="ECO:0007669"/>
    <property type="project" value="UniProtKB-KW"/>
</dbReference>
<keyword evidence="5" id="KW-0927">Auxin signaling pathway</keyword>
<dbReference type="RefSeq" id="XP_024356647.1">
    <property type="nucleotide sequence ID" value="XM_024500879.2"/>
</dbReference>
<evidence type="ECO:0000313" key="8">
    <source>
        <dbReference type="EnsemblPlants" id="Pp3c19_9720V3.1"/>
    </source>
</evidence>
<organism evidence="7">
    <name type="scientific">Physcomitrium patens</name>
    <name type="common">Spreading-leaved earth moss</name>
    <name type="synonym">Physcomitrella patens</name>
    <dbReference type="NCBI Taxonomy" id="3218"/>
    <lineage>
        <taxon>Eukaryota</taxon>
        <taxon>Viridiplantae</taxon>
        <taxon>Streptophyta</taxon>
        <taxon>Embryophyta</taxon>
        <taxon>Bryophyta</taxon>
        <taxon>Bryophytina</taxon>
        <taxon>Bryopsida</taxon>
        <taxon>Funariidae</taxon>
        <taxon>Funariales</taxon>
        <taxon>Funariaceae</taxon>
        <taxon>Physcomitrium</taxon>
    </lineage>
</organism>
<dbReference type="PaxDb" id="3218-PP1S174_114V6.1"/>
<dbReference type="EnsemblPlants" id="Pp3c19_9720V3.2">
    <property type="protein sequence ID" value="Pp3c19_9720V3.2"/>
    <property type="gene ID" value="Pp3c19_9720"/>
</dbReference>
<reference evidence="8" key="3">
    <citation type="submission" date="2020-12" db="UniProtKB">
        <authorList>
            <consortium name="EnsemblPlants"/>
        </authorList>
    </citation>
    <scope>IDENTIFICATION</scope>
</reference>
<keyword evidence="3 6" id="KW-1133">Transmembrane helix</keyword>
<evidence type="ECO:0000313" key="9">
    <source>
        <dbReference type="Proteomes" id="UP000006727"/>
    </source>
</evidence>
<sequence>MRLLTQRSMELAVRMSGELQYMIELSVVPVMKVLTMCALGTLLAQPKVNIINPAATRLLSKLVFALFLPCLIFTELGESMTFQNMLHWWFIPVNVMLSYFIGCVAGVLVALICKPPAQFFRFTVVMTGIGNSGNLPLAIIGSICHGQSQPFGNKCNQSGVAYVAFSQWIAVIVLYTFVYHMLEPPEEFYELVSDEGELDASVKRNNVALAALETEESMPSVTSAEWPGVFSAMTEESRTPLLSRVFRYPSVSSHSSAVEGDGDSPRARVRCLAEPRVVRKIRVVAEKTPIRHLMQPPIIASVLAIFVGIFPNTNALLFGDDAPLGWFTDSLTILGAALVPCVMLVLGGTLSVGPGSSELGMRTTIGISVTRLVLLPLIGIGVVLLAHKLGVNPHGDKMLMFVLLLQHTMPTAILSGAMTSMRGYGEREASALLFWQHVSAVVTIAAYILIYLKIVTQL</sequence>
<comment type="subcellular location">
    <subcellularLocation>
        <location evidence="1">Membrane</location>
        <topology evidence="1">Multi-pass membrane protein</topology>
    </subcellularLocation>
</comment>
<evidence type="ECO:0000256" key="4">
    <source>
        <dbReference type="ARBA" id="ARBA00023136"/>
    </source>
</evidence>
<evidence type="ECO:0000256" key="2">
    <source>
        <dbReference type="ARBA" id="ARBA00022692"/>
    </source>
</evidence>
<dbReference type="GeneID" id="112272778"/>
<dbReference type="InterPro" id="IPR039305">
    <property type="entry name" value="PILS2/6"/>
</dbReference>
<dbReference type="OrthoDB" id="191139at2759"/>
<feature type="transmembrane region" description="Helical" evidence="6">
    <location>
        <begin position="88"/>
        <end position="112"/>
    </location>
</feature>
<dbReference type="AlphaFoldDB" id="A0A2K1IXX3"/>
<dbReference type="FunCoup" id="A0A2K1IXX3">
    <property type="interactions" value="573"/>
</dbReference>
<feature type="transmembrane region" description="Helical" evidence="6">
    <location>
        <begin position="160"/>
        <end position="182"/>
    </location>
</feature>
<keyword evidence="9" id="KW-1185">Reference proteome</keyword>
<dbReference type="PANTHER" id="PTHR31419:SF2">
    <property type="entry name" value="PROTEIN PIN-LIKES 2"/>
    <property type="match status" value="1"/>
</dbReference>
<feature type="transmembrane region" description="Helical" evidence="6">
    <location>
        <begin position="58"/>
        <end position="76"/>
    </location>
</feature>
<dbReference type="EnsemblPlants" id="Pp3c19_9720V3.1">
    <property type="protein sequence ID" value="Pp3c19_9720V3.1"/>
    <property type="gene ID" value="Pp3c19_9720"/>
</dbReference>
<feature type="transmembrane region" description="Helical" evidence="6">
    <location>
        <begin position="433"/>
        <end position="452"/>
    </location>
</feature>
<evidence type="ECO:0000256" key="3">
    <source>
        <dbReference type="ARBA" id="ARBA00022989"/>
    </source>
</evidence>
<feature type="transmembrane region" description="Helical" evidence="6">
    <location>
        <begin position="331"/>
        <end position="353"/>
    </location>
</feature>
<dbReference type="Gramene" id="Pp3c19_9720V3.1">
    <property type="protein sequence ID" value="Pp3c19_9720V3.1"/>
    <property type="gene ID" value="Pp3c19_9720"/>
</dbReference>
<feature type="transmembrane region" description="Helical" evidence="6">
    <location>
        <begin position="398"/>
        <end position="421"/>
    </location>
</feature>
<dbReference type="InterPro" id="IPR004776">
    <property type="entry name" value="Mem_transp_PIN-like"/>
</dbReference>
<dbReference type="PANTHER" id="PTHR31419">
    <property type="entry name" value="PROTEIN PIN-LIKES 2"/>
    <property type="match status" value="1"/>
</dbReference>
<dbReference type="KEGG" id="ppp:112272778"/>
<dbReference type="OMA" id="YASFSQW"/>
<dbReference type="STRING" id="3218.A0A2K1IXX3"/>
<dbReference type="GO" id="GO:0016020">
    <property type="term" value="C:membrane"/>
    <property type="evidence" value="ECO:0007669"/>
    <property type="project" value="UniProtKB-SubCell"/>
</dbReference>
<feature type="transmembrane region" description="Helical" evidence="6">
    <location>
        <begin position="118"/>
        <end position="140"/>
    </location>
</feature>
<keyword evidence="2 6" id="KW-0812">Transmembrane</keyword>
<dbReference type="GO" id="GO:0080162">
    <property type="term" value="P:endoplasmic reticulum to cytosol auxin transport"/>
    <property type="evidence" value="ECO:0007669"/>
    <property type="project" value="InterPro"/>
</dbReference>
<dbReference type="Proteomes" id="UP000006727">
    <property type="component" value="Chromosome 19"/>
</dbReference>
<accession>A0A2K1IXX3</accession>
<evidence type="ECO:0000256" key="6">
    <source>
        <dbReference type="SAM" id="Phobius"/>
    </source>
</evidence>
<proteinExistence type="predicted"/>
<feature type="transmembrane region" description="Helical" evidence="6">
    <location>
        <begin position="298"/>
        <end position="319"/>
    </location>
</feature>
<dbReference type="EMBL" id="ABEU02000019">
    <property type="protein sequence ID" value="PNR34118.1"/>
    <property type="molecule type" value="Genomic_DNA"/>
</dbReference>
<dbReference type="Gramene" id="Pp3c19_9720V3.2">
    <property type="protein sequence ID" value="Pp3c19_9720V3.2"/>
    <property type="gene ID" value="Pp3c19_9720"/>
</dbReference>
<reference evidence="7 9" key="1">
    <citation type="journal article" date="2008" name="Science">
        <title>The Physcomitrella genome reveals evolutionary insights into the conquest of land by plants.</title>
        <authorList>
            <person name="Rensing S."/>
            <person name="Lang D."/>
            <person name="Zimmer A."/>
            <person name="Terry A."/>
            <person name="Salamov A."/>
            <person name="Shapiro H."/>
            <person name="Nishiyama T."/>
            <person name="Perroud P.-F."/>
            <person name="Lindquist E."/>
            <person name="Kamisugi Y."/>
            <person name="Tanahashi T."/>
            <person name="Sakakibara K."/>
            <person name="Fujita T."/>
            <person name="Oishi K."/>
            <person name="Shin-I T."/>
            <person name="Kuroki Y."/>
            <person name="Toyoda A."/>
            <person name="Suzuki Y."/>
            <person name="Hashimoto A."/>
            <person name="Yamaguchi K."/>
            <person name="Sugano A."/>
            <person name="Kohara Y."/>
            <person name="Fujiyama A."/>
            <person name="Anterola A."/>
            <person name="Aoki S."/>
            <person name="Ashton N."/>
            <person name="Barbazuk W.B."/>
            <person name="Barker E."/>
            <person name="Bennetzen J."/>
            <person name="Bezanilla M."/>
            <person name="Blankenship R."/>
            <person name="Cho S.H."/>
            <person name="Dutcher S."/>
            <person name="Estelle M."/>
            <person name="Fawcett J.A."/>
            <person name="Gundlach H."/>
            <person name="Hanada K."/>
            <person name="Heyl A."/>
            <person name="Hicks K.A."/>
            <person name="Hugh J."/>
            <person name="Lohr M."/>
            <person name="Mayer K."/>
            <person name="Melkozernov A."/>
            <person name="Murata T."/>
            <person name="Nelson D."/>
            <person name="Pils B."/>
            <person name="Prigge M."/>
            <person name="Reiss B."/>
            <person name="Renner T."/>
            <person name="Rombauts S."/>
            <person name="Rushton P."/>
            <person name="Sanderfoot A."/>
            <person name="Schween G."/>
            <person name="Shiu S.-H."/>
            <person name="Stueber K."/>
            <person name="Theodoulou F.L."/>
            <person name="Tu H."/>
            <person name="Van de Peer Y."/>
            <person name="Verrier P.J."/>
            <person name="Waters E."/>
            <person name="Wood A."/>
            <person name="Yang L."/>
            <person name="Cove D."/>
            <person name="Cuming A."/>
            <person name="Hasebe M."/>
            <person name="Lucas S."/>
            <person name="Mishler D.B."/>
            <person name="Reski R."/>
            <person name="Grigoriev I."/>
            <person name="Quatrano R.S."/>
            <person name="Boore J.L."/>
        </authorList>
    </citation>
    <scope>NUCLEOTIDE SEQUENCE [LARGE SCALE GENOMIC DNA]</scope>
    <source>
        <strain evidence="8 9">cv. Gransden 2004</strain>
    </source>
</reference>
<protein>
    <submittedName>
        <fullName evidence="7 8">Uncharacterized protein</fullName>
    </submittedName>
</protein>
<feature type="transmembrane region" description="Helical" evidence="6">
    <location>
        <begin position="21"/>
        <end position="43"/>
    </location>
</feature>
<feature type="transmembrane region" description="Helical" evidence="6">
    <location>
        <begin position="365"/>
        <end position="386"/>
    </location>
</feature>
<evidence type="ECO:0000313" key="7">
    <source>
        <dbReference type="EMBL" id="PNR34118.1"/>
    </source>
</evidence>
<evidence type="ECO:0000256" key="5">
    <source>
        <dbReference type="ARBA" id="ARBA00023294"/>
    </source>
</evidence>
<keyword evidence="4 6" id="KW-0472">Membrane</keyword>